<organism evidence="3 4">
    <name type="scientific">Spirochaeta isovalerica</name>
    <dbReference type="NCBI Taxonomy" id="150"/>
    <lineage>
        <taxon>Bacteria</taxon>
        <taxon>Pseudomonadati</taxon>
        <taxon>Spirochaetota</taxon>
        <taxon>Spirochaetia</taxon>
        <taxon>Spirochaetales</taxon>
        <taxon>Spirochaetaceae</taxon>
        <taxon>Spirochaeta</taxon>
    </lineage>
</organism>
<sequence>MAKSDLPLRGNDIRIINEKLILGLIQRHGNLSQSEAVNLTGLKPPTILRIFANLENDKLITINKKTDILTEKKGRKPVYYKINAKAAYAIGVDFCSTSISVVIVDFNRKPVYSKFIDINEDHTGDSIFELICQMIQRGIDSKSIPKSRILGIGIGAPGKVDISSGSVIFYDRIEGLSDYPLRRKMAERFDTEIFVNNNCSVIAMNEYQYGTVSESQSLVTLLIRSGVGGAFINEGQVLTTKGSTTMEIGHTSIDYNGRQCECGEKGCLQSYLAEPAIIKDIQAVAPLKNFLEIDNLIKEDAEGVDNFIREKAFQMTKGLKMLSRVFSPDTFLIISRSPLYAEKLAFYTNELMQNDPCRFDNIEGLSIEHCAYNPVHAGQGAADLVFSDYFTH</sequence>
<evidence type="ECO:0000313" key="4">
    <source>
        <dbReference type="Proteomes" id="UP000587760"/>
    </source>
</evidence>
<name>A0A841REL1_9SPIO</name>
<keyword evidence="3" id="KW-0418">Kinase</keyword>
<gene>
    <name evidence="3" type="ORF">HNR50_004215</name>
</gene>
<dbReference type="GO" id="GO:0006355">
    <property type="term" value="P:regulation of DNA-templated transcription"/>
    <property type="evidence" value="ECO:0007669"/>
    <property type="project" value="UniProtKB-ARBA"/>
</dbReference>
<dbReference type="InterPro" id="IPR011991">
    <property type="entry name" value="ArsR-like_HTH"/>
</dbReference>
<dbReference type="AlphaFoldDB" id="A0A841REL1"/>
<feature type="domain" description="TFIIEalpha/SarR/Rpc3 HTH" evidence="2">
    <location>
        <begin position="17"/>
        <end position="87"/>
    </location>
</feature>
<keyword evidence="4" id="KW-1185">Reference proteome</keyword>
<comment type="caution">
    <text evidence="3">The sequence shown here is derived from an EMBL/GenBank/DDBJ whole genome shotgun (WGS) entry which is preliminary data.</text>
</comment>
<dbReference type="CDD" id="cd00090">
    <property type="entry name" value="HTH_ARSR"/>
    <property type="match status" value="1"/>
</dbReference>
<dbReference type="SUPFAM" id="SSF53067">
    <property type="entry name" value="Actin-like ATPase domain"/>
    <property type="match status" value="1"/>
</dbReference>
<dbReference type="InterPro" id="IPR036390">
    <property type="entry name" value="WH_DNA-bd_sf"/>
</dbReference>
<keyword evidence="3" id="KW-0808">Transferase</keyword>
<accession>A0A841REL1</accession>
<dbReference type="Gene3D" id="3.30.420.40">
    <property type="match status" value="2"/>
</dbReference>
<dbReference type="SUPFAM" id="SSF46785">
    <property type="entry name" value="Winged helix' DNA-binding domain"/>
    <property type="match status" value="1"/>
</dbReference>
<dbReference type="GO" id="GO:0016301">
    <property type="term" value="F:kinase activity"/>
    <property type="evidence" value="ECO:0007669"/>
    <property type="project" value="UniProtKB-KW"/>
</dbReference>
<dbReference type="PANTHER" id="PTHR18964">
    <property type="entry name" value="ROK (REPRESSOR, ORF, KINASE) FAMILY"/>
    <property type="match status" value="1"/>
</dbReference>
<dbReference type="Pfam" id="PF02002">
    <property type="entry name" value="TFIIE_alpha"/>
    <property type="match status" value="1"/>
</dbReference>
<evidence type="ECO:0000313" key="3">
    <source>
        <dbReference type="EMBL" id="MBB6482515.1"/>
    </source>
</evidence>
<dbReference type="EMBL" id="JACHGJ010000013">
    <property type="protein sequence ID" value="MBB6482515.1"/>
    <property type="molecule type" value="Genomic_DNA"/>
</dbReference>
<proteinExistence type="inferred from homology"/>
<dbReference type="PANTHER" id="PTHR18964:SF149">
    <property type="entry name" value="BIFUNCTIONAL UDP-N-ACETYLGLUCOSAMINE 2-EPIMERASE_N-ACETYLMANNOSAMINE KINASE"/>
    <property type="match status" value="1"/>
</dbReference>
<evidence type="ECO:0000256" key="1">
    <source>
        <dbReference type="ARBA" id="ARBA00006479"/>
    </source>
</evidence>
<comment type="similarity">
    <text evidence="1">Belongs to the ROK (NagC/XylR) family.</text>
</comment>
<dbReference type="Pfam" id="PF00480">
    <property type="entry name" value="ROK"/>
    <property type="match status" value="1"/>
</dbReference>
<dbReference type="InterPro" id="IPR043129">
    <property type="entry name" value="ATPase_NBD"/>
</dbReference>
<dbReference type="Proteomes" id="UP000587760">
    <property type="component" value="Unassembled WGS sequence"/>
</dbReference>
<dbReference type="InterPro" id="IPR036388">
    <property type="entry name" value="WH-like_DNA-bd_sf"/>
</dbReference>
<reference evidence="3 4" key="1">
    <citation type="submission" date="2020-08" db="EMBL/GenBank/DDBJ databases">
        <title>Genomic Encyclopedia of Type Strains, Phase IV (KMG-IV): sequencing the most valuable type-strain genomes for metagenomic binning, comparative biology and taxonomic classification.</title>
        <authorList>
            <person name="Goeker M."/>
        </authorList>
    </citation>
    <scope>NUCLEOTIDE SEQUENCE [LARGE SCALE GENOMIC DNA]</scope>
    <source>
        <strain evidence="3 4">DSM 2461</strain>
    </source>
</reference>
<dbReference type="InterPro" id="IPR000600">
    <property type="entry name" value="ROK"/>
</dbReference>
<evidence type="ECO:0000259" key="2">
    <source>
        <dbReference type="Pfam" id="PF02002"/>
    </source>
</evidence>
<protein>
    <submittedName>
        <fullName evidence="3">Putative NBD/HSP70 family sugar kinase</fullName>
    </submittedName>
</protein>
<dbReference type="Gene3D" id="1.10.10.10">
    <property type="entry name" value="Winged helix-like DNA-binding domain superfamily/Winged helix DNA-binding domain"/>
    <property type="match status" value="1"/>
</dbReference>
<dbReference type="InterPro" id="IPR024550">
    <property type="entry name" value="TFIIEa/SarR/Rpc3_HTH_dom"/>
</dbReference>
<dbReference type="RefSeq" id="WP_184748754.1">
    <property type="nucleotide sequence ID" value="NZ_JACHGJ010000013.1"/>
</dbReference>